<dbReference type="WBParaSite" id="SBAD_0001011301-mRNA-1">
    <property type="protein sequence ID" value="SBAD_0001011301-mRNA-1"/>
    <property type="gene ID" value="SBAD_0001011301"/>
</dbReference>
<evidence type="ECO:0000313" key="2">
    <source>
        <dbReference type="Proteomes" id="UP000270296"/>
    </source>
</evidence>
<dbReference type="EMBL" id="UZAM01013133">
    <property type="protein sequence ID" value="VDP25733.1"/>
    <property type="molecule type" value="Genomic_DNA"/>
</dbReference>
<dbReference type="OrthoDB" id="5864900at2759"/>
<dbReference type="Proteomes" id="UP000270296">
    <property type="component" value="Unassembled WGS sequence"/>
</dbReference>
<evidence type="ECO:0000313" key="3">
    <source>
        <dbReference type="WBParaSite" id="SBAD_0001011301-mRNA-1"/>
    </source>
</evidence>
<proteinExistence type="predicted"/>
<evidence type="ECO:0000313" key="1">
    <source>
        <dbReference type="EMBL" id="VDP25733.1"/>
    </source>
</evidence>
<accession>A0A183J1L5</accession>
<protein>
    <submittedName>
        <fullName evidence="3">Glycosyltransferase</fullName>
    </submittedName>
</protein>
<name>A0A183J1L5_9BILA</name>
<keyword evidence="2" id="KW-1185">Reference proteome</keyword>
<gene>
    <name evidence="1" type="ORF">SBAD_LOCUS9763</name>
</gene>
<reference evidence="1 2" key="2">
    <citation type="submission" date="2018-11" db="EMBL/GenBank/DDBJ databases">
        <authorList>
            <consortium name="Pathogen Informatics"/>
        </authorList>
    </citation>
    <scope>NUCLEOTIDE SEQUENCE [LARGE SCALE GENOMIC DNA]</scope>
</reference>
<dbReference type="AlphaFoldDB" id="A0A183J1L5"/>
<reference evidence="3" key="1">
    <citation type="submission" date="2016-06" db="UniProtKB">
        <authorList>
            <consortium name="WormBaseParasite"/>
        </authorList>
    </citation>
    <scope>IDENTIFICATION</scope>
</reference>
<sequence length="129" mass="14531">MSSLRGKEQQLFDQAIRYQLDIIGLSSTKHQGSGILNYCGWKLFYSGVPITTCAQAGPGVLIEPNLADRIVEQKPIILLKLELAKALTLLSGEYESFWIRYVLQSAERPLCSWVILICMSEQTLKNKKL</sequence>
<organism evidence="3">
    <name type="scientific">Soboliphyme baturini</name>
    <dbReference type="NCBI Taxonomy" id="241478"/>
    <lineage>
        <taxon>Eukaryota</taxon>
        <taxon>Metazoa</taxon>
        <taxon>Ecdysozoa</taxon>
        <taxon>Nematoda</taxon>
        <taxon>Enoplea</taxon>
        <taxon>Dorylaimia</taxon>
        <taxon>Dioctophymatida</taxon>
        <taxon>Dioctophymatoidea</taxon>
        <taxon>Soboliphymatidae</taxon>
        <taxon>Soboliphyme</taxon>
    </lineage>
</organism>